<dbReference type="EMBL" id="VSRR010014268">
    <property type="protein sequence ID" value="MPC56803.1"/>
    <property type="molecule type" value="Genomic_DNA"/>
</dbReference>
<feature type="domain" description="Reverse transcriptase" evidence="2">
    <location>
        <begin position="1"/>
        <end position="110"/>
    </location>
</feature>
<dbReference type="OrthoDB" id="6366904at2759"/>
<proteinExistence type="predicted"/>
<dbReference type="SUPFAM" id="SSF56672">
    <property type="entry name" value="DNA/RNA polymerases"/>
    <property type="match status" value="1"/>
</dbReference>
<organism evidence="3 4">
    <name type="scientific">Portunus trituberculatus</name>
    <name type="common">Swimming crab</name>
    <name type="synonym">Neptunus trituberculatus</name>
    <dbReference type="NCBI Taxonomy" id="210409"/>
    <lineage>
        <taxon>Eukaryota</taxon>
        <taxon>Metazoa</taxon>
        <taxon>Ecdysozoa</taxon>
        <taxon>Arthropoda</taxon>
        <taxon>Crustacea</taxon>
        <taxon>Multicrustacea</taxon>
        <taxon>Malacostraca</taxon>
        <taxon>Eumalacostraca</taxon>
        <taxon>Eucarida</taxon>
        <taxon>Decapoda</taxon>
        <taxon>Pleocyemata</taxon>
        <taxon>Brachyura</taxon>
        <taxon>Eubrachyura</taxon>
        <taxon>Portunoidea</taxon>
        <taxon>Portunidae</taxon>
        <taxon>Portuninae</taxon>
        <taxon>Portunus</taxon>
    </lineage>
</organism>
<evidence type="ECO:0000313" key="4">
    <source>
        <dbReference type="Proteomes" id="UP000324222"/>
    </source>
</evidence>
<dbReference type="PROSITE" id="PS50878">
    <property type="entry name" value="RT_POL"/>
    <property type="match status" value="1"/>
</dbReference>
<protein>
    <recommendedName>
        <fullName evidence="2">Reverse transcriptase domain-containing protein</fullName>
    </recommendedName>
</protein>
<feature type="compositionally biased region" description="Polar residues" evidence="1">
    <location>
        <begin position="117"/>
        <end position="137"/>
    </location>
</feature>
<sequence length="145" mass="15893">MVKIQSLMSSLHELENGTPQGSILCPFLFNLLMKQLVALPFHDDTVLLSYADDLSLEVTGRVNKFSMMQQALHLISRRCEELGLKISAEKSRPMVAKAADPREAATSRELGWPEPNPISTSGCGWTSGCPSRPTSPTRKGGRRPA</sequence>
<dbReference type="InterPro" id="IPR000477">
    <property type="entry name" value="RT_dom"/>
</dbReference>
<dbReference type="Proteomes" id="UP000324222">
    <property type="component" value="Unassembled WGS sequence"/>
</dbReference>
<feature type="region of interest" description="Disordered" evidence="1">
    <location>
        <begin position="93"/>
        <end position="145"/>
    </location>
</feature>
<comment type="caution">
    <text evidence="3">The sequence shown here is derived from an EMBL/GenBank/DDBJ whole genome shotgun (WGS) entry which is preliminary data.</text>
</comment>
<name>A0A5B7GHC9_PORTR</name>
<evidence type="ECO:0000256" key="1">
    <source>
        <dbReference type="SAM" id="MobiDB-lite"/>
    </source>
</evidence>
<dbReference type="GO" id="GO:0071897">
    <property type="term" value="P:DNA biosynthetic process"/>
    <property type="evidence" value="ECO:0007669"/>
    <property type="project" value="UniProtKB-ARBA"/>
</dbReference>
<accession>A0A5B7GHC9</accession>
<dbReference type="InterPro" id="IPR043502">
    <property type="entry name" value="DNA/RNA_pol_sf"/>
</dbReference>
<gene>
    <name evidence="3" type="ORF">E2C01_050770</name>
</gene>
<dbReference type="Pfam" id="PF00078">
    <property type="entry name" value="RVT_1"/>
    <property type="match status" value="1"/>
</dbReference>
<dbReference type="AlphaFoldDB" id="A0A5B7GHC9"/>
<evidence type="ECO:0000313" key="3">
    <source>
        <dbReference type="EMBL" id="MPC56803.1"/>
    </source>
</evidence>
<evidence type="ECO:0000259" key="2">
    <source>
        <dbReference type="PROSITE" id="PS50878"/>
    </source>
</evidence>
<keyword evidence="4" id="KW-1185">Reference proteome</keyword>
<reference evidence="3 4" key="1">
    <citation type="submission" date="2019-05" db="EMBL/GenBank/DDBJ databases">
        <title>Another draft genome of Portunus trituberculatus and its Hox gene families provides insights of decapod evolution.</title>
        <authorList>
            <person name="Jeong J.-H."/>
            <person name="Song I."/>
            <person name="Kim S."/>
            <person name="Choi T."/>
            <person name="Kim D."/>
            <person name="Ryu S."/>
            <person name="Kim W."/>
        </authorList>
    </citation>
    <scope>NUCLEOTIDE SEQUENCE [LARGE SCALE GENOMIC DNA]</scope>
    <source>
        <tissue evidence="3">Muscle</tissue>
    </source>
</reference>